<reference evidence="4 5" key="1">
    <citation type="submission" date="2024-10" db="EMBL/GenBank/DDBJ databases">
        <title>The Natural Products Discovery Center: Release of the First 8490 Sequenced Strains for Exploring Actinobacteria Biosynthetic Diversity.</title>
        <authorList>
            <person name="Kalkreuter E."/>
            <person name="Kautsar S.A."/>
            <person name="Yang D."/>
            <person name="Bader C.D."/>
            <person name="Teijaro C.N."/>
            <person name="Fluegel L."/>
            <person name="Davis C.M."/>
            <person name="Simpson J.R."/>
            <person name="Lauterbach L."/>
            <person name="Steele A.D."/>
            <person name="Gui C."/>
            <person name="Meng S."/>
            <person name="Li G."/>
            <person name="Viehrig K."/>
            <person name="Ye F."/>
            <person name="Su P."/>
            <person name="Kiefer A.F."/>
            <person name="Nichols A."/>
            <person name="Cepeda A.J."/>
            <person name="Yan W."/>
            <person name="Fan B."/>
            <person name="Jiang Y."/>
            <person name="Adhikari A."/>
            <person name="Zheng C.-J."/>
            <person name="Schuster L."/>
            <person name="Cowan T.M."/>
            <person name="Smanski M.J."/>
            <person name="Chevrette M.G."/>
            <person name="De Carvalho L.P.S."/>
            <person name="Shen B."/>
        </authorList>
    </citation>
    <scope>NUCLEOTIDE SEQUENCE [LARGE SCALE GENOMIC DNA]</scope>
    <source>
        <strain evidence="4 5">NPDC017990</strain>
    </source>
</reference>
<accession>A0ABW7QN06</accession>
<evidence type="ECO:0000256" key="2">
    <source>
        <dbReference type="PROSITE-ProRule" id="PRU00335"/>
    </source>
</evidence>
<keyword evidence="5" id="KW-1185">Reference proteome</keyword>
<dbReference type="Gene3D" id="1.10.357.10">
    <property type="entry name" value="Tetracycline Repressor, domain 2"/>
    <property type="match status" value="1"/>
</dbReference>
<evidence type="ECO:0000313" key="5">
    <source>
        <dbReference type="Proteomes" id="UP001610818"/>
    </source>
</evidence>
<evidence type="ECO:0000259" key="3">
    <source>
        <dbReference type="PROSITE" id="PS50977"/>
    </source>
</evidence>
<feature type="DNA-binding region" description="H-T-H motif" evidence="2">
    <location>
        <begin position="31"/>
        <end position="50"/>
    </location>
</feature>
<dbReference type="PROSITE" id="PS50977">
    <property type="entry name" value="HTH_TETR_2"/>
    <property type="match status" value="1"/>
</dbReference>
<proteinExistence type="predicted"/>
<dbReference type="EMBL" id="JBIRGQ010000003">
    <property type="protein sequence ID" value="MFH8546353.1"/>
    <property type="molecule type" value="Genomic_DNA"/>
</dbReference>
<dbReference type="InterPro" id="IPR001647">
    <property type="entry name" value="HTH_TetR"/>
</dbReference>
<keyword evidence="1 2" id="KW-0238">DNA-binding</keyword>
<dbReference type="Proteomes" id="UP001610818">
    <property type="component" value="Unassembled WGS sequence"/>
</dbReference>
<name>A0ABW7QN06_9ACTN</name>
<comment type="caution">
    <text evidence="4">The sequence shown here is derived from an EMBL/GenBank/DDBJ whole genome shotgun (WGS) entry which is preliminary data.</text>
</comment>
<organism evidence="4 5">
    <name type="scientific">Streptomyces longisporoflavus</name>
    <dbReference type="NCBI Taxonomy" id="28044"/>
    <lineage>
        <taxon>Bacteria</taxon>
        <taxon>Bacillati</taxon>
        <taxon>Actinomycetota</taxon>
        <taxon>Actinomycetes</taxon>
        <taxon>Kitasatosporales</taxon>
        <taxon>Streptomycetaceae</taxon>
        <taxon>Streptomyces</taxon>
    </lineage>
</organism>
<dbReference type="InterPro" id="IPR009057">
    <property type="entry name" value="Homeodomain-like_sf"/>
</dbReference>
<evidence type="ECO:0000313" key="4">
    <source>
        <dbReference type="EMBL" id="MFH8546353.1"/>
    </source>
</evidence>
<dbReference type="RefSeq" id="WP_397711906.1">
    <property type="nucleotide sequence ID" value="NZ_JBIRGN010000003.1"/>
</dbReference>
<evidence type="ECO:0000256" key="1">
    <source>
        <dbReference type="ARBA" id="ARBA00023125"/>
    </source>
</evidence>
<sequence length="206" mass="22146">MPIEVDTAQRLDEIAAATIRVARERGVRAVTIRAVAEQLGGSTAMVTNYVPSRSDLMVNALRHAEEEWGREVEDVLEGTRGAERLAAFARWMCTTRDDDEVLRRLLMETVGAASGPGAAVGREVDLVRTLARTQRDELAEVTVAAGTPAPELAADVLHLLFRGYWLSTLEDPEGWSDERGARAVLAAVELLQGGAAEGGAGRRAGK</sequence>
<dbReference type="SUPFAM" id="SSF46689">
    <property type="entry name" value="Homeodomain-like"/>
    <property type="match status" value="1"/>
</dbReference>
<gene>
    <name evidence="4" type="ORF">ACH4F9_15240</name>
</gene>
<protein>
    <submittedName>
        <fullName evidence="4">TetR/AcrR family transcriptional regulator</fullName>
    </submittedName>
</protein>
<feature type="domain" description="HTH tetR-type" evidence="3">
    <location>
        <begin position="8"/>
        <end position="68"/>
    </location>
</feature>